<keyword evidence="3" id="KW-1185">Reference proteome</keyword>
<reference evidence="2 3" key="1">
    <citation type="submission" date="2019-09" db="EMBL/GenBank/DDBJ databases">
        <title>Sulfurimonas gotlandica sp. nov., a chemoautotrophic and psychrotolerant epsilonproteobacterium isolated from a pelagic redoxcline, and an emended description of the genus Sulfurimonas.</title>
        <authorList>
            <person name="Wang S."/>
            <person name="Jiang L."/>
            <person name="Shao S."/>
        </authorList>
    </citation>
    <scope>NUCLEOTIDE SEQUENCE [LARGE SCALE GENOMIC DNA]</scope>
    <source>
        <strain evidence="2 3">GYSZ_1</strain>
    </source>
</reference>
<feature type="domain" description="Plasminogen-binding protein PgbA N-terminal" evidence="1">
    <location>
        <begin position="19"/>
        <end position="234"/>
    </location>
</feature>
<accession>A0A5P8P306</accession>
<dbReference type="AlphaFoldDB" id="A0A5P8P306"/>
<dbReference type="InterPro" id="IPR029276">
    <property type="entry name" value="PgbA_N"/>
</dbReference>
<dbReference type="RefSeq" id="WP_152307888.1">
    <property type="nucleotide sequence ID" value="NZ_CP043617.1"/>
</dbReference>
<name>A0A5P8P306_9BACT</name>
<organism evidence="2 3">
    <name type="scientific">Sulfurimonas lithotrophica</name>
    <dbReference type="NCBI Taxonomy" id="2590022"/>
    <lineage>
        <taxon>Bacteria</taxon>
        <taxon>Pseudomonadati</taxon>
        <taxon>Campylobacterota</taxon>
        <taxon>Epsilonproteobacteria</taxon>
        <taxon>Campylobacterales</taxon>
        <taxon>Sulfurimonadaceae</taxon>
        <taxon>Sulfurimonas</taxon>
    </lineage>
</organism>
<protein>
    <recommendedName>
        <fullName evidence="1">Plasminogen-binding protein PgbA N-terminal domain-containing protein</fullName>
    </recommendedName>
</protein>
<dbReference type="KEGG" id="sulg:FJR48_09450"/>
<proteinExistence type="predicted"/>
<sequence>MKYIFVLVFLLTSMYGSVLKSTILSVDEEQTTATIKVDKIEIGMSGFIVHEFTDEHTSILRNAIVNSYDENTKIAVLKLSDYDDLKHSALPHGKWSVKAGDKAILAFGYSRALLVAPNEDIYNKITKNANTVQWIHPDIFATILSISGHPTPVEEDFKKMSISANVGLFFFYLEKKLYTLDARSFKILNISEISLEQKSIKLPFYSRIDKINEAWFGKGSDELEDYEPYYFSLMVKHNPKNKTLFEIIKNSDKKLHDLLNEFEIED</sequence>
<evidence type="ECO:0000313" key="3">
    <source>
        <dbReference type="Proteomes" id="UP000326944"/>
    </source>
</evidence>
<gene>
    <name evidence="2" type="ORF">FJR48_09450</name>
</gene>
<evidence type="ECO:0000259" key="1">
    <source>
        <dbReference type="Pfam" id="PF15436"/>
    </source>
</evidence>
<dbReference type="EMBL" id="CP043617">
    <property type="protein sequence ID" value="QFR49940.1"/>
    <property type="molecule type" value="Genomic_DNA"/>
</dbReference>
<evidence type="ECO:0000313" key="2">
    <source>
        <dbReference type="EMBL" id="QFR49940.1"/>
    </source>
</evidence>
<dbReference type="Pfam" id="PF15436">
    <property type="entry name" value="PGBA_N"/>
    <property type="match status" value="1"/>
</dbReference>
<dbReference type="OrthoDB" id="5372482at2"/>
<dbReference type="Proteomes" id="UP000326944">
    <property type="component" value="Chromosome"/>
</dbReference>